<keyword evidence="1" id="KW-0472">Membrane</keyword>
<evidence type="ECO:0000313" key="3">
    <source>
        <dbReference type="Proteomes" id="UP000179807"/>
    </source>
</evidence>
<evidence type="ECO:0008006" key="4">
    <source>
        <dbReference type="Google" id="ProtNLM"/>
    </source>
</evidence>
<dbReference type="GeneID" id="94836701"/>
<keyword evidence="3" id="KW-1185">Reference proteome</keyword>
<dbReference type="RefSeq" id="XP_068362729.1">
    <property type="nucleotide sequence ID" value="XM_068501997.1"/>
</dbReference>
<keyword evidence="1" id="KW-1133">Transmembrane helix</keyword>
<evidence type="ECO:0000313" key="2">
    <source>
        <dbReference type="EMBL" id="OHT09593.1"/>
    </source>
</evidence>
<dbReference type="VEuPathDB" id="TrichDB:TRFO_21481"/>
<dbReference type="Proteomes" id="UP000179807">
    <property type="component" value="Unassembled WGS sequence"/>
</dbReference>
<dbReference type="OrthoDB" id="10681567at2759"/>
<keyword evidence="1" id="KW-0812">Transmembrane</keyword>
<feature type="transmembrane region" description="Helical" evidence="1">
    <location>
        <begin position="30"/>
        <end position="52"/>
    </location>
</feature>
<dbReference type="Gene3D" id="3.30.450.20">
    <property type="entry name" value="PAS domain"/>
    <property type="match status" value="2"/>
</dbReference>
<dbReference type="EMBL" id="MLAK01000635">
    <property type="protein sequence ID" value="OHT09593.1"/>
    <property type="molecule type" value="Genomic_DNA"/>
</dbReference>
<feature type="transmembrane region" description="Helical" evidence="1">
    <location>
        <begin position="647"/>
        <end position="666"/>
    </location>
</feature>
<gene>
    <name evidence="2" type="ORF">TRFO_21481</name>
</gene>
<organism evidence="2 3">
    <name type="scientific">Tritrichomonas foetus</name>
    <dbReference type="NCBI Taxonomy" id="1144522"/>
    <lineage>
        <taxon>Eukaryota</taxon>
        <taxon>Metamonada</taxon>
        <taxon>Parabasalia</taxon>
        <taxon>Tritrichomonadida</taxon>
        <taxon>Tritrichomonadidae</taxon>
        <taxon>Tritrichomonas</taxon>
    </lineage>
</organism>
<name>A0A1J4KDT4_9EUKA</name>
<accession>A0A1J4KDT4</accession>
<feature type="transmembrane region" description="Helical" evidence="1">
    <location>
        <begin position="382"/>
        <end position="407"/>
    </location>
</feature>
<evidence type="ECO:0000256" key="1">
    <source>
        <dbReference type="SAM" id="Phobius"/>
    </source>
</evidence>
<proteinExistence type="predicted"/>
<protein>
    <recommendedName>
        <fullName evidence="4">Cache domain-containing protein</fullName>
    </recommendedName>
</protein>
<dbReference type="AlphaFoldDB" id="A0A1J4KDT4"/>
<reference evidence="2" key="1">
    <citation type="submission" date="2016-10" db="EMBL/GenBank/DDBJ databases">
        <authorList>
            <person name="Benchimol M."/>
            <person name="Almeida L.G."/>
            <person name="Vasconcelos A.T."/>
            <person name="Perreira-Neves A."/>
            <person name="Rosa I.A."/>
            <person name="Tasca T."/>
            <person name="Bogo M.R."/>
            <person name="de Souza W."/>
        </authorList>
    </citation>
    <scope>NUCLEOTIDE SEQUENCE [LARGE SCALE GENOMIC DNA]</scope>
    <source>
        <strain evidence="2">K</strain>
    </source>
</reference>
<sequence>MQTSIFSRFTAKRGAGRIERYFVKLRNQQINFMIILTSFVLNVILIVLYNYLHVLLFQNFITETVNDMMESTRAHNYYSTVNIFFEAFYFSSVFSDFFSYPSIFYPVDEKNAEMITKLSYFEHKIFQSVNIHSCFVHDFGFISGSVVSVETQNYNINDVLLWYANVSSGTQGYLCSWAADENGLNESFPIKGGICLTEPFTTRTRMWFQYADSLNRSTWTPIYYGIFYNSITIPVISASVPVYSKNGVFQAIASSDMNLENIRQIFTSLLPGGNSRYALISENGVILTATGSESPIDFYKGDIVTKTLWELRDPVWKAITDEMDSKNMVNKTVKIEIDDQILDYSITIHTIIPAKHHEWQFISAACISEIYPVEKFNYEGSYISSMITLVAGWFLFFVFSFVFEYLIGIEQNRLLSSKYGKPSKHLRIIGIELGLSSLKRLIRSHADNPDILTRIRNVILDLQLEHDNIFFSRNKFYSGIYNSKVRSKFEQLYGANDEMKDTLGSLSSLNDNPILYPKKIAPHPSNESISSIKSSSMKSVSIKSVDAKSNSSKTASFKSFGIALSSVLHQSFIRRKGTLTNNREQSIEYIKSLLQKYNSAQPLFDFDDFDSIIEELLNSIDDSLISLCADSLEFVIIMLQWKFQDMIIHSDYAFALLISCFIWQLAMHKRNKENKPLIRRYFVEQKKIMETTNMVLTALYQACLNDDENLVNGNGNERWEKFVEIILKIIYVSSIDKHLEVILKVKILNKTMKINKQTLQRNSKETIDIMRLLYIASNLSFYFHGQVSIRNVRYIINTDFSSNEDKITSFLFCMKNEYLKHLSTCLNTICEKKFMKKFHEELS</sequence>
<comment type="caution">
    <text evidence="2">The sequence shown here is derived from an EMBL/GenBank/DDBJ whole genome shotgun (WGS) entry which is preliminary data.</text>
</comment>